<keyword evidence="3" id="KW-1185">Reference proteome</keyword>
<dbReference type="RefSeq" id="WP_044037938.1">
    <property type="nucleotide sequence ID" value="NZ_HG917868.1"/>
</dbReference>
<dbReference type="KEGG" id="clt:CM240_1520"/>
<dbReference type="eggNOG" id="COG1451">
    <property type="taxonomic scope" value="Bacteria"/>
</dbReference>
<dbReference type="Proteomes" id="UP000019426">
    <property type="component" value="Chromosome M2/40_rep1"/>
</dbReference>
<name>W6RYH7_9CLOT</name>
<dbReference type="HOGENOM" id="CLU_065947_1_1_9"/>
<evidence type="ECO:0000259" key="1">
    <source>
        <dbReference type="Pfam" id="PF01863"/>
    </source>
</evidence>
<dbReference type="InterPro" id="IPR002725">
    <property type="entry name" value="YgjP-like_metallopeptidase"/>
</dbReference>
<evidence type="ECO:0000313" key="2">
    <source>
        <dbReference type="EMBL" id="CDM68679.1"/>
    </source>
</evidence>
<dbReference type="STRING" id="1216932.CM240_1520"/>
<dbReference type="EMBL" id="HG917868">
    <property type="protein sequence ID" value="CDM68679.1"/>
    <property type="molecule type" value="Genomic_DNA"/>
</dbReference>
<gene>
    <name evidence="2" type="ORF">CM240_1520</name>
</gene>
<dbReference type="Gene3D" id="3.30.2010.10">
    <property type="entry name" value="Metalloproteases ('zincins'), catalytic domain"/>
    <property type="match status" value="1"/>
</dbReference>
<dbReference type="PANTHER" id="PTHR30399">
    <property type="entry name" value="UNCHARACTERIZED PROTEIN YGJP"/>
    <property type="match status" value="1"/>
</dbReference>
<dbReference type="Pfam" id="PF01863">
    <property type="entry name" value="YgjP-like"/>
    <property type="match status" value="1"/>
</dbReference>
<dbReference type="OrthoDB" id="9811177at2"/>
<sequence length="228" mass="27445">MKIDEYEVKIKKENRKTIKISIEKNFLVVKAPGFIREDQLEKILFQNINKVRRIINKNRNLIDIGEKHFLESNNAMLLGKSYKVEVINSYVNNVEIIDDTIIISVKKDDENLKIKLFKNFYKNKCIEVITPIYKQCLDSFVEDKCSIRPRIEYKFYKGRWGAYYPKDNKIVLNCNLVKLDEEYIRYVIFHEISHTKIPNHSKEFYNVFNNVYDRVEEMRIKIKKYIIN</sequence>
<dbReference type="PATRIC" id="fig|1216932.3.peg.1513"/>
<evidence type="ECO:0000313" key="3">
    <source>
        <dbReference type="Proteomes" id="UP000019426"/>
    </source>
</evidence>
<accession>W6RYH7</accession>
<feature type="domain" description="YgjP-like metallopeptidase" evidence="1">
    <location>
        <begin position="16"/>
        <end position="224"/>
    </location>
</feature>
<reference evidence="2 3" key="1">
    <citation type="submission" date="2013-11" db="EMBL/GenBank/DDBJ databases">
        <title>Complete genome sequence of Clostridum sp. M2/40.</title>
        <authorList>
            <person name="Wibberg D."/>
            <person name="Puehler A."/>
            <person name="Schlueter A."/>
        </authorList>
    </citation>
    <scope>NUCLEOTIDE SEQUENCE [LARGE SCALE GENOMIC DNA]</scope>
    <source>
        <strain evidence="3">M2/40</strain>
    </source>
</reference>
<dbReference type="InterPro" id="IPR053136">
    <property type="entry name" value="UTP_pyrophosphatase-like"/>
</dbReference>
<proteinExistence type="predicted"/>
<organism evidence="2 3">
    <name type="scientific">Clostridium bornimense</name>
    <dbReference type="NCBI Taxonomy" id="1216932"/>
    <lineage>
        <taxon>Bacteria</taxon>
        <taxon>Bacillati</taxon>
        <taxon>Bacillota</taxon>
        <taxon>Clostridia</taxon>
        <taxon>Eubacteriales</taxon>
        <taxon>Clostridiaceae</taxon>
        <taxon>Clostridium</taxon>
    </lineage>
</organism>
<dbReference type="PANTHER" id="PTHR30399:SF1">
    <property type="entry name" value="UTP PYROPHOSPHATASE"/>
    <property type="match status" value="1"/>
</dbReference>
<protein>
    <recommendedName>
        <fullName evidence="1">YgjP-like metallopeptidase domain-containing protein</fullName>
    </recommendedName>
</protein>
<dbReference type="AlphaFoldDB" id="W6RYH7"/>
<dbReference type="CDD" id="cd07344">
    <property type="entry name" value="M48_yhfN_like"/>
    <property type="match status" value="1"/>
</dbReference>